<feature type="domain" description="Methyltransferase type 11" evidence="1">
    <location>
        <begin position="26"/>
        <end position="123"/>
    </location>
</feature>
<dbReference type="InterPro" id="IPR029063">
    <property type="entry name" value="SAM-dependent_MTases_sf"/>
</dbReference>
<dbReference type="OrthoDB" id="9810615at2"/>
<name>A0A2A7MHD5_9CLOT</name>
<protein>
    <submittedName>
        <fullName evidence="2 4">Methyltransferase</fullName>
    </submittedName>
    <submittedName>
        <fullName evidence="5">Putative methyltransferase YcgJ</fullName>
        <ecNumber evidence="5">2.1.1.-</ecNumber>
    </submittedName>
</protein>
<dbReference type="SUPFAM" id="SSF53335">
    <property type="entry name" value="S-adenosyl-L-methionine-dependent methyltransferases"/>
    <property type="match status" value="1"/>
</dbReference>
<keyword evidence="6" id="KW-1185">Reference proteome</keyword>
<dbReference type="EMBL" id="CAMTCP010000020">
    <property type="protein sequence ID" value="CAI3540220.1"/>
    <property type="molecule type" value="Genomic_DNA"/>
</dbReference>
<reference evidence="4 6" key="1">
    <citation type="submission" date="2017-10" db="EMBL/GenBank/DDBJ databases">
        <title>Effective Description of Clostridium neonatale sp. nov. linked to necrotizing enterocolitis in neonates and a clarification of species assignable to the genus Clostridium (Prazmowski 1880) emend. Lawson and Rainey 2016.</title>
        <authorList>
            <person name="Bernard K."/>
            <person name="Burdz T."/>
            <person name="Wiebe D."/>
            <person name="Balcewich B."/>
            <person name="Alfa M."/>
            <person name="Bernier A.-M."/>
        </authorList>
    </citation>
    <scope>NUCLEOTIDE SEQUENCE [LARGE SCALE GENOMIC DNA]</scope>
    <source>
        <strain evidence="4 6">LCDC99A005</strain>
    </source>
</reference>
<evidence type="ECO:0000313" key="6">
    <source>
        <dbReference type="Proteomes" id="UP000220840"/>
    </source>
</evidence>
<gene>
    <name evidence="5" type="primary">ycgJ</name>
    <name evidence="3" type="ORF">CNEO2_1180005</name>
    <name evidence="2" type="ORF">CNEO_43766</name>
    <name evidence="5" type="ORF">CNEONATNEC25_01742</name>
    <name evidence="4" type="ORF">CQ394_03130</name>
</gene>
<evidence type="ECO:0000313" key="5">
    <source>
        <dbReference type="EMBL" id="VCT84143.1"/>
    </source>
</evidence>
<sequence>MIYRQTQLYKFLEYCNKSNMEKKILDCGAGGNMPPLGLFYSEGYETYGIELSEKQIELSKAFEKEHNMNLNIRQGDIKNLPFKNNEIPFIYSYGTIFHMSKEDVKNTINEFKRVLKSEGLCFVSFLSKEDERYGQGVKLNDDEYIQREYGEDVMHSYFGINECDTYFEDMEIIYKEVRLFERIYEGKKIRQGYIDYIAQKK</sequence>
<dbReference type="EMBL" id="UWJD01000001">
    <property type="protein sequence ID" value="VCT84143.1"/>
    <property type="molecule type" value="Genomic_DNA"/>
</dbReference>
<dbReference type="GO" id="GO:0032259">
    <property type="term" value="P:methylation"/>
    <property type="evidence" value="ECO:0007669"/>
    <property type="project" value="UniProtKB-KW"/>
</dbReference>
<evidence type="ECO:0000313" key="4">
    <source>
        <dbReference type="EMBL" id="PEG30731.1"/>
    </source>
</evidence>
<dbReference type="Gene3D" id="3.40.50.150">
    <property type="entry name" value="Vaccinia Virus protein VP39"/>
    <property type="match status" value="1"/>
</dbReference>
<dbReference type="STRING" id="137838.GCA_001458595_02085"/>
<reference evidence="2" key="3">
    <citation type="submission" date="2021-10" db="EMBL/GenBank/DDBJ databases">
        <authorList>
            <person name="Mesa V."/>
        </authorList>
    </citation>
    <scope>NUCLEOTIDE SEQUENCE</scope>
    <source>
        <strain evidence="2">CC3_PB</strain>
    </source>
</reference>
<dbReference type="Proteomes" id="UP000220840">
    <property type="component" value="Unassembled WGS sequence"/>
</dbReference>
<dbReference type="GO" id="GO:0008757">
    <property type="term" value="F:S-adenosylmethionine-dependent methyltransferase activity"/>
    <property type="evidence" value="ECO:0007669"/>
    <property type="project" value="InterPro"/>
</dbReference>
<proteinExistence type="predicted"/>
<dbReference type="EMBL" id="PDCJ01000001">
    <property type="protein sequence ID" value="PEG30731.1"/>
    <property type="molecule type" value="Genomic_DNA"/>
</dbReference>
<dbReference type="RefSeq" id="WP_058294900.1">
    <property type="nucleotide sequence ID" value="NZ_CAKJVD010000068.1"/>
</dbReference>
<evidence type="ECO:0000313" key="7">
    <source>
        <dbReference type="Proteomes" id="UP000431451"/>
    </source>
</evidence>
<keyword evidence="4" id="KW-0808">Transferase</keyword>
<dbReference type="Proteomes" id="UP001189143">
    <property type="component" value="Unassembled WGS sequence"/>
</dbReference>
<accession>A0A2A7MHD5</accession>
<dbReference type="AlphaFoldDB" id="A0A2A7MHD5"/>
<reference evidence="3" key="4">
    <citation type="submission" date="2022-10" db="EMBL/GenBank/DDBJ databases">
        <authorList>
            <person name="Aires J."/>
            <person name="Mesa V."/>
        </authorList>
    </citation>
    <scope>NUCLEOTIDE SEQUENCE</scope>
    <source>
        <strain evidence="3">Clostridium neonatale JD116</strain>
    </source>
</reference>
<evidence type="ECO:0000313" key="3">
    <source>
        <dbReference type="EMBL" id="CAI3540220.1"/>
    </source>
</evidence>
<dbReference type="Pfam" id="PF08241">
    <property type="entry name" value="Methyltransf_11"/>
    <property type="match status" value="1"/>
</dbReference>
<dbReference type="Proteomes" id="UP000789738">
    <property type="component" value="Unassembled WGS sequence"/>
</dbReference>
<reference evidence="5 7" key="2">
    <citation type="submission" date="2018-06" db="EMBL/GenBank/DDBJ databases">
        <authorList>
            <consortium name="IHU Genomes"/>
        </authorList>
    </citation>
    <scope>NUCLEOTIDE SEQUENCE [LARGE SCALE GENOMIC DNA]</scope>
    <source>
        <strain evidence="5 7">NEC25</strain>
    </source>
</reference>
<evidence type="ECO:0000313" key="2">
    <source>
        <dbReference type="EMBL" id="CAG9708688.1"/>
    </source>
</evidence>
<dbReference type="InterPro" id="IPR013216">
    <property type="entry name" value="Methyltransf_11"/>
</dbReference>
<keyword evidence="4" id="KW-0489">Methyltransferase</keyword>
<dbReference type="CDD" id="cd02440">
    <property type="entry name" value="AdoMet_MTases"/>
    <property type="match status" value="1"/>
</dbReference>
<organism evidence="4 6">
    <name type="scientific">Clostridium neonatale</name>
    <dbReference type="NCBI Taxonomy" id="137838"/>
    <lineage>
        <taxon>Bacteria</taxon>
        <taxon>Bacillati</taxon>
        <taxon>Bacillota</taxon>
        <taxon>Clostridia</taxon>
        <taxon>Eubacteriales</taxon>
        <taxon>Clostridiaceae</taxon>
        <taxon>Clostridium</taxon>
    </lineage>
</organism>
<dbReference type="GeneID" id="68877089"/>
<dbReference type="EC" id="2.1.1.-" evidence="5"/>
<dbReference type="Proteomes" id="UP000431451">
    <property type="component" value="Unassembled WGS sequence"/>
</dbReference>
<evidence type="ECO:0000259" key="1">
    <source>
        <dbReference type="Pfam" id="PF08241"/>
    </source>
</evidence>
<dbReference type="EMBL" id="CAKJVE010000004">
    <property type="protein sequence ID" value="CAG9708688.1"/>
    <property type="molecule type" value="Genomic_DNA"/>
</dbReference>